<feature type="domain" description="AMP-dependent synthetase/ligase" evidence="1">
    <location>
        <begin position="16"/>
        <end position="362"/>
    </location>
</feature>
<dbReference type="Pfam" id="PF00501">
    <property type="entry name" value="AMP-binding"/>
    <property type="match status" value="1"/>
</dbReference>
<keyword evidence="4" id="KW-1185">Reference proteome</keyword>
<dbReference type="PANTHER" id="PTHR43767:SF1">
    <property type="entry name" value="NONRIBOSOMAL PEPTIDE SYNTHASE PES1 (EUROFUNG)-RELATED"/>
    <property type="match status" value="1"/>
</dbReference>
<dbReference type="InterPro" id="IPR025110">
    <property type="entry name" value="AMP-bd_C"/>
</dbReference>
<evidence type="ECO:0000259" key="2">
    <source>
        <dbReference type="Pfam" id="PF13193"/>
    </source>
</evidence>
<comment type="caution">
    <text evidence="3">The sequence shown here is derived from an EMBL/GenBank/DDBJ whole genome shotgun (WGS) entry which is preliminary data.</text>
</comment>
<proteinExistence type="predicted"/>
<dbReference type="PANTHER" id="PTHR43767">
    <property type="entry name" value="LONG-CHAIN-FATTY-ACID--COA LIGASE"/>
    <property type="match status" value="1"/>
</dbReference>
<name>A0ABU0ZUS0_9ACTN</name>
<dbReference type="Pfam" id="PF13193">
    <property type="entry name" value="AMP-binding_C"/>
    <property type="match status" value="1"/>
</dbReference>
<evidence type="ECO:0000259" key="1">
    <source>
        <dbReference type="Pfam" id="PF00501"/>
    </source>
</evidence>
<gene>
    <name evidence="3" type="ORF">RB614_36025</name>
</gene>
<protein>
    <submittedName>
        <fullName evidence="3">Class I adenylate-forming enzyme family protein</fullName>
    </submittedName>
</protein>
<feature type="domain" description="AMP-binding enzyme C-terminal" evidence="2">
    <location>
        <begin position="412"/>
        <end position="487"/>
    </location>
</feature>
<dbReference type="InterPro" id="IPR000873">
    <property type="entry name" value="AMP-dep_synth/lig_dom"/>
</dbReference>
<dbReference type="InterPro" id="IPR045851">
    <property type="entry name" value="AMP-bd_C_sf"/>
</dbReference>
<dbReference type="SUPFAM" id="SSF56801">
    <property type="entry name" value="Acetyl-CoA synthetase-like"/>
    <property type="match status" value="1"/>
</dbReference>
<dbReference type="InterPro" id="IPR050237">
    <property type="entry name" value="ATP-dep_AMP-bd_enzyme"/>
</dbReference>
<dbReference type="EMBL" id="JAVHUY010000048">
    <property type="protein sequence ID" value="MDQ7909920.1"/>
    <property type="molecule type" value="Genomic_DNA"/>
</dbReference>
<dbReference type="RefSeq" id="WP_308717174.1">
    <property type="nucleotide sequence ID" value="NZ_JAVHUY010000048.1"/>
</dbReference>
<accession>A0ABU0ZUS0</accession>
<dbReference type="Proteomes" id="UP001230908">
    <property type="component" value="Unassembled WGS sequence"/>
</dbReference>
<evidence type="ECO:0000313" key="4">
    <source>
        <dbReference type="Proteomes" id="UP001230908"/>
    </source>
</evidence>
<evidence type="ECO:0000313" key="3">
    <source>
        <dbReference type="EMBL" id="MDQ7909920.1"/>
    </source>
</evidence>
<dbReference type="Gene3D" id="3.40.50.12780">
    <property type="entry name" value="N-terminal domain of ligase-like"/>
    <property type="match status" value="1"/>
</dbReference>
<organism evidence="3 4">
    <name type="scientific">Phytohabitans maris</name>
    <dbReference type="NCBI Taxonomy" id="3071409"/>
    <lineage>
        <taxon>Bacteria</taxon>
        <taxon>Bacillati</taxon>
        <taxon>Actinomycetota</taxon>
        <taxon>Actinomycetes</taxon>
        <taxon>Micromonosporales</taxon>
        <taxon>Micromonosporaceae</taxon>
    </lineage>
</organism>
<dbReference type="InterPro" id="IPR042099">
    <property type="entry name" value="ANL_N_sf"/>
</dbReference>
<sequence length="505" mass="53975">MNLTAALLERSRDRWSRPALTTEGGARLTYGELFDAVSRAAGRLAAAGVRRDSKVVVFAENCAAYAVVYLACARLGAALATAHPGFRRVELAGIVADCDPAVIVVDRPLRPVVDEVLAQRPSRATLLEIDSRDEAADGWGSEAVTADLDLPGTHPVLIAYTSGSTDRPKAVVHGHAGQVFVASAHERVWHLGPDDRLLLSLSMSWLYGLVTSCLATLFAGGEVLMLRHFNPVRALALVEERGATVMTGVTTMYVKLVEVAGRGPVASRLRLCVAGGEPRNDAAFARFADRFGVPVLDCYASSECLPVVAHDTARLAGIHDRAVGRAVPGVQVRIVDPDGRDVPAGEVGELVVRSPGQMLGYLDNPELTASVLRDGWYHTRDLCRMDGDGCLSILGRATDMIIRGGANVSPVEVERVLAEHRLVEECAVVGIPDDTYGQTPHAFVVLAEDAEADGDALREFCRSHLAEYKVPSGFSFVAELPHGPNGKVARARLRPHAPTTGGERP</sequence>
<dbReference type="Gene3D" id="3.30.300.30">
    <property type="match status" value="1"/>
</dbReference>
<reference evidence="3 4" key="1">
    <citation type="submission" date="2023-08" db="EMBL/GenBank/DDBJ databases">
        <title>Phytohabitans sansha sp. nov., isolated from marine sediment.</title>
        <authorList>
            <person name="Zhao Y."/>
            <person name="Yi K."/>
        </authorList>
    </citation>
    <scope>NUCLEOTIDE SEQUENCE [LARGE SCALE GENOMIC DNA]</scope>
    <source>
        <strain evidence="3 4">ZYX-F-186</strain>
    </source>
</reference>